<dbReference type="Gene3D" id="2.40.30.170">
    <property type="match status" value="1"/>
</dbReference>
<dbReference type="RefSeq" id="WP_343892524.1">
    <property type="nucleotide sequence ID" value="NZ_BAAAEH010000060.1"/>
</dbReference>
<name>A0ABU9Y6V6_9SPHN</name>
<dbReference type="Gene3D" id="1.10.287.470">
    <property type="entry name" value="Helix hairpin bin"/>
    <property type="match status" value="1"/>
</dbReference>
<organism evidence="4 5">
    <name type="scientific">Sphingomonas oligophenolica</name>
    <dbReference type="NCBI Taxonomy" id="301154"/>
    <lineage>
        <taxon>Bacteria</taxon>
        <taxon>Pseudomonadati</taxon>
        <taxon>Pseudomonadota</taxon>
        <taxon>Alphaproteobacteria</taxon>
        <taxon>Sphingomonadales</taxon>
        <taxon>Sphingomonadaceae</taxon>
        <taxon>Sphingomonas</taxon>
    </lineage>
</organism>
<comment type="caution">
    <text evidence="4">The sequence shown here is derived from an EMBL/GenBank/DDBJ whole genome shotgun (WGS) entry which is preliminary data.</text>
</comment>
<evidence type="ECO:0000313" key="5">
    <source>
        <dbReference type="Proteomes" id="UP001419910"/>
    </source>
</evidence>
<dbReference type="Gene3D" id="2.40.50.100">
    <property type="match status" value="1"/>
</dbReference>
<feature type="signal peptide" evidence="2">
    <location>
        <begin position="1"/>
        <end position="23"/>
    </location>
</feature>
<gene>
    <name evidence="4" type="ORF">ABC974_17975</name>
</gene>
<keyword evidence="5" id="KW-1185">Reference proteome</keyword>
<dbReference type="NCBIfam" id="TIGR01730">
    <property type="entry name" value="RND_mfp"/>
    <property type="match status" value="1"/>
</dbReference>
<protein>
    <submittedName>
        <fullName evidence="4">Efflux RND transporter periplasmic adaptor subunit</fullName>
    </submittedName>
</protein>
<dbReference type="PANTHER" id="PTHR30469">
    <property type="entry name" value="MULTIDRUG RESISTANCE PROTEIN MDTA"/>
    <property type="match status" value="1"/>
</dbReference>
<reference evidence="4 5" key="1">
    <citation type="submission" date="2024-05" db="EMBL/GenBank/DDBJ databases">
        <authorList>
            <person name="Liu Q."/>
            <person name="Xin Y.-H."/>
        </authorList>
    </citation>
    <scope>NUCLEOTIDE SEQUENCE [LARGE SCALE GENOMIC DNA]</scope>
    <source>
        <strain evidence="4 5">CGMCC 1.10181</strain>
    </source>
</reference>
<evidence type="ECO:0000313" key="4">
    <source>
        <dbReference type="EMBL" id="MEN2791529.1"/>
    </source>
</evidence>
<dbReference type="PROSITE" id="PS51257">
    <property type="entry name" value="PROKAR_LIPOPROTEIN"/>
    <property type="match status" value="1"/>
</dbReference>
<dbReference type="InterPro" id="IPR058637">
    <property type="entry name" value="YknX-like_C"/>
</dbReference>
<comment type="similarity">
    <text evidence="1">Belongs to the membrane fusion protein (MFP) (TC 8.A.1) family.</text>
</comment>
<dbReference type="EMBL" id="JBDIME010000018">
    <property type="protein sequence ID" value="MEN2791529.1"/>
    <property type="molecule type" value="Genomic_DNA"/>
</dbReference>
<feature type="chain" id="PRO_5047300235" evidence="2">
    <location>
        <begin position="24"/>
        <end position="340"/>
    </location>
</feature>
<sequence length="340" mass="33645">MAVMKTFAPLAALLLAACSGSSDEDKAPAPTALVSLARVEQGTVSRRVTLYGLVEGGGASKRVLTAPAAAIVARVVAPAGTRVGRGAIVAILAPAADTALELAKASADARAADAALGRAERLRADGLVSNAEVETARAAARSADATRASLSGRAAGLVLRAPVGGFVDSVVANPGDTVQAGATVATIAEPGDARARFGVDPGLAAALHPGDALRIMRPDGGAVEVPVLSVSTVVDPQTRLASLFAALPAGAGFGVGETLKGEVSVNGQGEGLTIPYAALLDDGGQPYVFTTAGGVAHRRDVAIGPVAGDRVAITKGLSAGDRVVTQGGTALEDGMKVRTK</sequence>
<dbReference type="Proteomes" id="UP001419910">
    <property type="component" value="Unassembled WGS sequence"/>
</dbReference>
<dbReference type="Pfam" id="PF25989">
    <property type="entry name" value="YknX_C"/>
    <property type="match status" value="1"/>
</dbReference>
<evidence type="ECO:0000256" key="2">
    <source>
        <dbReference type="SAM" id="SignalP"/>
    </source>
</evidence>
<feature type="domain" description="YknX-like C-terminal permuted SH3-like" evidence="3">
    <location>
        <begin position="271"/>
        <end position="338"/>
    </location>
</feature>
<dbReference type="PANTHER" id="PTHR30469:SF38">
    <property type="entry name" value="HLYD FAMILY SECRETION PROTEIN"/>
    <property type="match status" value="1"/>
</dbReference>
<dbReference type="InterPro" id="IPR006143">
    <property type="entry name" value="RND_pump_MFP"/>
</dbReference>
<keyword evidence="2" id="KW-0732">Signal</keyword>
<dbReference type="Gene3D" id="2.40.420.20">
    <property type="match status" value="1"/>
</dbReference>
<evidence type="ECO:0000256" key="1">
    <source>
        <dbReference type="ARBA" id="ARBA00009477"/>
    </source>
</evidence>
<evidence type="ECO:0000259" key="3">
    <source>
        <dbReference type="Pfam" id="PF25989"/>
    </source>
</evidence>
<proteinExistence type="inferred from homology"/>
<accession>A0ABU9Y6V6</accession>
<dbReference type="SUPFAM" id="SSF111369">
    <property type="entry name" value="HlyD-like secretion proteins"/>
    <property type="match status" value="1"/>
</dbReference>